<reference evidence="1" key="1">
    <citation type="submission" date="2017-05" db="UniProtKB">
        <authorList>
            <consortium name="EnsemblMetazoa"/>
        </authorList>
    </citation>
    <scope>IDENTIFICATION</scope>
</reference>
<evidence type="ECO:0000313" key="1">
    <source>
        <dbReference type="EnsemblMetazoa" id="Aqu2.1.00677_001"/>
    </source>
</evidence>
<proteinExistence type="predicted"/>
<dbReference type="EnsemblMetazoa" id="Aqu2.1.00677_001">
    <property type="protein sequence ID" value="Aqu2.1.00677_001"/>
    <property type="gene ID" value="Aqu2.1.00677"/>
</dbReference>
<name>A0A1X7SF26_AMPQE</name>
<sequence>DTEETQNCTVSEGVFDNDTEETQSATVCEGVVGIGKGNSKKTHVSVSINYPSGKRNIPITSPWRQKAVKSLTRGSYRALLTSLQASTVALERVLKDITKTIKEEMKLICSDDHDSIIRD</sequence>
<accession>A0A1X7SF26</accession>
<dbReference type="InParanoid" id="A0A1X7SF26"/>
<dbReference type="AlphaFoldDB" id="A0A1X7SF26"/>
<organism evidence="1">
    <name type="scientific">Amphimedon queenslandica</name>
    <name type="common">Sponge</name>
    <dbReference type="NCBI Taxonomy" id="400682"/>
    <lineage>
        <taxon>Eukaryota</taxon>
        <taxon>Metazoa</taxon>
        <taxon>Porifera</taxon>
        <taxon>Demospongiae</taxon>
        <taxon>Heteroscleromorpha</taxon>
        <taxon>Haplosclerida</taxon>
        <taxon>Niphatidae</taxon>
        <taxon>Amphimedon</taxon>
    </lineage>
</organism>
<protein>
    <submittedName>
        <fullName evidence="1">Uncharacterized protein</fullName>
    </submittedName>
</protein>